<organism evidence="1 2">
    <name type="scientific">Candidatus Woesebacteria bacterium RIFCSPHIGHO2_01_FULL_39_28</name>
    <dbReference type="NCBI Taxonomy" id="1802496"/>
    <lineage>
        <taxon>Bacteria</taxon>
        <taxon>Candidatus Woeseibacteriota</taxon>
    </lineage>
</organism>
<protein>
    <recommendedName>
        <fullName evidence="3">DUF3108 domain-containing protein</fullName>
    </recommendedName>
</protein>
<dbReference type="EMBL" id="MGGI01000006">
    <property type="protein sequence ID" value="OGM27210.1"/>
    <property type="molecule type" value="Genomic_DNA"/>
</dbReference>
<reference evidence="1 2" key="1">
    <citation type="journal article" date="2016" name="Nat. Commun.">
        <title>Thousands of microbial genomes shed light on interconnected biogeochemical processes in an aquifer system.</title>
        <authorList>
            <person name="Anantharaman K."/>
            <person name="Brown C.T."/>
            <person name="Hug L.A."/>
            <person name="Sharon I."/>
            <person name="Castelle C.J."/>
            <person name="Probst A.J."/>
            <person name="Thomas B.C."/>
            <person name="Singh A."/>
            <person name="Wilkins M.J."/>
            <person name="Karaoz U."/>
            <person name="Brodie E.L."/>
            <person name="Williams K.H."/>
            <person name="Hubbard S.S."/>
            <person name="Banfield J.F."/>
        </authorList>
    </citation>
    <scope>NUCLEOTIDE SEQUENCE [LARGE SCALE GENOMIC DNA]</scope>
</reference>
<dbReference type="Proteomes" id="UP000178851">
    <property type="component" value="Unassembled WGS sequence"/>
</dbReference>
<sequence length="212" mass="24264">MKRKEIIMVLLRSVLVLVLILVLVKNVIADGSFSFPAPAYTEGEKWEYTLWTQNMWTQKISAKKFLSITFRNGRFESNSERTFLSVMIPTVYAASLKEGDYQWPLEPKKKWGPFTYEHVSSRSGRTTRREGNAEVKERLVVKRMGNKECKTAEIVRSDPAISEGTSMAGSYFYCPEVKGAIYAEMMVYLPGWMEEEKVVIELHSYSSSDAAE</sequence>
<proteinExistence type="predicted"/>
<gene>
    <name evidence="1" type="ORF">A2627_01785</name>
</gene>
<evidence type="ECO:0008006" key="3">
    <source>
        <dbReference type="Google" id="ProtNLM"/>
    </source>
</evidence>
<evidence type="ECO:0000313" key="1">
    <source>
        <dbReference type="EMBL" id="OGM27210.1"/>
    </source>
</evidence>
<comment type="caution">
    <text evidence="1">The sequence shown here is derived from an EMBL/GenBank/DDBJ whole genome shotgun (WGS) entry which is preliminary data.</text>
</comment>
<accession>A0A1F7YJ39</accession>
<evidence type="ECO:0000313" key="2">
    <source>
        <dbReference type="Proteomes" id="UP000178851"/>
    </source>
</evidence>
<name>A0A1F7YJ39_9BACT</name>
<dbReference type="AlphaFoldDB" id="A0A1F7YJ39"/>